<feature type="region of interest" description="Disordered" evidence="6">
    <location>
        <begin position="474"/>
        <end position="500"/>
    </location>
</feature>
<feature type="compositionally biased region" description="Acidic residues" evidence="6">
    <location>
        <begin position="485"/>
        <end position="500"/>
    </location>
</feature>
<feature type="region of interest" description="Disordered" evidence="6">
    <location>
        <begin position="26"/>
        <end position="49"/>
    </location>
</feature>
<evidence type="ECO:0000256" key="6">
    <source>
        <dbReference type="SAM" id="MobiDB-lite"/>
    </source>
</evidence>
<dbReference type="EMBL" id="JALLBG020000168">
    <property type="protein sequence ID" value="KAL3760925.1"/>
    <property type="molecule type" value="Genomic_DNA"/>
</dbReference>
<name>A0ABD3MA00_9STRA</name>
<proteinExistence type="predicted"/>
<keyword evidence="5" id="KW-0653">Protein transport</keyword>
<keyword evidence="2" id="KW-0813">Transport</keyword>
<evidence type="ECO:0000313" key="8">
    <source>
        <dbReference type="Proteomes" id="UP001530293"/>
    </source>
</evidence>
<evidence type="ECO:0000256" key="5">
    <source>
        <dbReference type="ARBA" id="ARBA00022927"/>
    </source>
</evidence>
<evidence type="ECO:0000256" key="3">
    <source>
        <dbReference type="ARBA" id="ARBA00022490"/>
    </source>
</evidence>
<dbReference type="SUPFAM" id="SSF48371">
    <property type="entry name" value="ARM repeat"/>
    <property type="match status" value="1"/>
</dbReference>
<sequence length="1077" mass="116706">MNIQLPPPPPPPNGAVLTLLAALSNHSPSSSHGANSNHQQALQARDDALSSSPDAYGDLCCNFVRVLACPSPALLPQNELKKFHDGDLEMFMQVCGWMMMDSNSTTNGDMAAGALNNNSSMEAKKQQGMMLWNTFRQMSGLLLKNALVSPPLPKNVPLDALGRVLPGHRSRMELPPNYATEIKHGLLTCITDMESSVRNAASTAIARCCTAAVHLEKSLGMFSVGNWNELIPFILQCIVAGNEAAASTTTSTSTTSSSEEEQTKAKAESAAMGALITLRKLLEDIPNRLVKESPSSSFHELVPALLKSLQSPSDQHRREALACLNSFISPMPGSFVANMNEYLGGLSALANDPSVEVRQLVCQGIVSLLSMRAEYVQPHFASISEFMLRATSDSDASVALEACEFWLTFASLDEEACTSDMMEIMVQLFLQLLPLLLSRMVYPSDKIEELMEANAFEESGSNSDQDRAQDLAPVFHKSRTKGQNDDDDSEDDDDDDDDLDDDNEWTLRKCSAASLDALAGIFGANNILPPLLPALQEGLGHTDQWVREASILALGAIADGCKVELTPHLPQLHPFLLTQLTSPESIPQLRCIAAWTLARYASWTADQLHNAHQGGDPSLVGQVAEALVSHMLDSHKKVQIATCSAMGVFVEAVGELITPYLEPIYKIFAQALPNYGTRSRLVLLDTLSLMAEYVGPAIGEGSLPGMYIPPLLRLWNDIASHNPFDRSLLPLMECLGSTCVTCGLNYQPWALETFELCMSTIEACTIMISHEDDLGDIDEDMTDPIICSIDLIDGLVEGMGSNFAALVNGSSRFGPTFPNVLLSVAGHFVPGVRMSAFALVGDLARQAPSLIEAGLTQILSEAVSSIDPMHTAMCNNAIWAVGEVCVRCGDNSGPLQPHASDLVASLIPLLMGNAVDVDGNEISLSGIKENAATTMGRLANVNANFVAPELGRFLTGWCDGMSKISDTNERHDAFRGFVAALRANPHSIQRTEVDVGDAITSILFAIVSWHIPQSEIPSNLLNGPYKFEVFPSKFPELLASLRQLLQDLKTSSGEVWLQIEKHMPPNVQRLMKEVYYI</sequence>
<evidence type="ECO:0000313" key="7">
    <source>
        <dbReference type="EMBL" id="KAL3760925.1"/>
    </source>
</evidence>
<dbReference type="InterPro" id="IPR011989">
    <property type="entry name" value="ARM-like"/>
</dbReference>
<protein>
    <submittedName>
        <fullName evidence="7">Uncharacterized protein</fullName>
    </submittedName>
</protein>
<dbReference type="AlphaFoldDB" id="A0ABD3MA00"/>
<accession>A0ABD3MA00</accession>
<gene>
    <name evidence="7" type="ORF">ACHAWU_009604</name>
</gene>
<dbReference type="InterPro" id="IPR040122">
    <property type="entry name" value="Importin_beta"/>
</dbReference>
<reference evidence="7 8" key="1">
    <citation type="submission" date="2024-10" db="EMBL/GenBank/DDBJ databases">
        <title>Updated reference genomes for cyclostephanoid diatoms.</title>
        <authorList>
            <person name="Roberts W.R."/>
            <person name="Alverson A.J."/>
        </authorList>
    </citation>
    <scope>NUCLEOTIDE SEQUENCE [LARGE SCALE GENOMIC DNA]</scope>
    <source>
        <strain evidence="7 8">AJA232-27</strain>
    </source>
</reference>
<dbReference type="PANTHER" id="PTHR10527">
    <property type="entry name" value="IMPORTIN BETA"/>
    <property type="match status" value="1"/>
</dbReference>
<dbReference type="GO" id="GO:0005737">
    <property type="term" value="C:cytoplasm"/>
    <property type="evidence" value="ECO:0007669"/>
    <property type="project" value="UniProtKB-SubCell"/>
</dbReference>
<comment type="subcellular location">
    <subcellularLocation>
        <location evidence="1">Cytoplasm</location>
    </subcellularLocation>
</comment>
<organism evidence="7 8">
    <name type="scientific">Discostella pseudostelligera</name>
    <dbReference type="NCBI Taxonomy" id="259834"/>
    <lineage>
        <taxon>Eukaryota</taxon>
        <taxon>Sar</taxon>
        <taxon>Stramenopiles</taxon>
        <taxon>Ochrophyta</taxon>
        <taxon>Bacillariophyta</taxon>
        <taxon>Coscinodiscophyceae</taxon>
        <taxon>Thalassiosirophycidae</taxon>
        <taxon>Stephanodiscales</taxon>
        <taxon>Stephanodiscaceae</taxon>
        <taxon>Discostella</taxon>
    </lineage>
</organism>
<dbReference type="InterPro" id="IPR016024">
    <property type="entry name" value="ARM-type_fold"/>
</dbReference>
<evidence type="ECO:0000256" key="4">
    <source>
        <dbReference type="ARBA" id="ARBA00022737"/>
    </source>
</evidence>
<keyword evidence="8" id="KW-1185">Reference proteome</keyword>
<dbReference type="Gene3D" id="1.25.10.10">
    <property type="entry name" value="Leucine-rich Repeat Variant"/>
    <property type="match status" value="1"/>
</dbReference>
<keyword evidence="4" id="KW-0677">Repeat</keyword>
<comment type="caution">
    <text evidence="7">The sequence shown here is derived from an EMBL/GenBank/DDBJ whole genome shotgun (WGS) entry which is preliminary data.</text>
</comment>
<dbReference type="GO" id="GO:0015031">
    <property type="term" value="P:protein transport"/>
    <property type="evidence" value="ECO:0007669"/>
    <property type="project" value="UniProtKB-KW"/>
</dbReference>
<evidence type="ECO:0000256" key="1">
    <source>
        <dbReference type="ARBA" id="ARBA00004496"/>
    </source>
</evidence>
<dbReference type="Proteomes" id="UP001530293">
    <property type="component" value="Unassembled WGS sequence"/>
</dbReference>
<keyword evidence="3" id="KW-0963">Cytoplasm</keyword>
<dbReference type="Pfam" id="PF13513">
    <property type="entry name" value="HEAT_EZ"/>
    <property type="match status" value="1"/>
</dbReference>
<evidence type="ECO:0000256" key="2">
    <source>
        <dbReference type="ARBA" id="ARBA00022448"/>
    </source>
</evidence>
<feature type="compositionally biased region" description="Polar residues" evidence="6">
    <location>
        <begin position="26"/>
        <end position="42"/>
    </location>
</feature>